<comment type="caution">
    <text evidence="2">The sequence shown here is derived from an EMBL/GenBank/DDBJ whole genome shotgun (WGS) entry which is preliminary data.</text>
</comment>
<gene>
    <name evidence="2" type="ORF">QV13_05485</name>
</gene>
<proteinExistence type="predicted"/>
<dbReference type="EMBL" id="MDEO01000026">
    <property type="protein sequence ID" value="OCX22894.1"/>
    <property type="molecule type" value="Genomic_DNA"/>
</dbReference>
<sequence length="220" mass="23505">MQVSTIMLIAIVARSLVFAYAAVVPAVQVPARPEPVPVQAQAPAPDGRDPTPSADGNGSKFVPFPMTAQFETADSWIADGKRYRLYGLQACLRGTSVTIAPGVKRDCGELNLIMAQAIVRDSKPVCTTIRELDASNLLVVCQTTTGKTRYDLATFMIAQGWGFAAVSSTGQLVVPGYRLAEQGAREAREGLWAYSDLPHPVSILIGQGQQQSSKDVVGKQ</sequence>
<evidence type="ECO:0000313" key="2">
    <source>
        <dbReference type="EMBL" id="OCX22894.1"/>
    </source>
</evidence>
<feature type="compositionally biased region" description="Low complexity" evidence="1">
    <location>
        <begin position="34"/>
        <end position="45"/>
    </location>
</feature>
<organism evidence="2 3">
    <name type="scientific">Mesorhizobium hungaricum</name>
    <dbReference type="NCBI Taxonomy" id="1566387"/>
    <lineage>
        <taxon>Bacteria</taxon>
        <taxon>Pseudomonadati</taxon>
        <taxon>Pseudomonadota</taxon>
        <taxon>Alphaproteobacteria</taxon>
        <taxon>Hyphomicrobiales</taxon>
        <taxon>Phyllobacteriaceae</taxon>
        <taxon>Mesorhizobium</taxon>
    </lineage>
</organism>
<evidence type="ECO:0000256" key="1">
    <source>
        <dbReference type="SAM" id="MobiDB-lite"/>
    </source>
</evidence>
<dbReference type="RefSeq" id="WP_065996932.1">
    <property type="nucleotide sequence ID" value="NZ_MDEO01000026.1"/>
</dbReference>
<protein>
    <submittedName>
        <fullName evidence="2">Nuclease</fullName>
    </submittedName>
</protein>
<accession>A0A1C2E7D6</accession>
<dbReference type="Proteomes" id="UP000094412">
    <property type="component" value="Unassembled WGS sequence"/>
</dbReference>
<reference evidence="2 3" key="1">
    <citation type="submission" date="2016-08" db="EMBL/GenBank/DDBJ databases">
        <title>Whole genome sequence of Mesorhizobium sp. strain UASWS1009 isolated from industrial sewage.</title>
        <authorList>
            <person name="Crovadore J."/>
            <person name="Calmin G."/>
            <person name="Chablais R."/>
            <person name="Cochard B."/>
            <person name="Lefort F."/>
        </authorList>
    </citation>
    <scope>NUCLEOTIDE SEQUENCE [LARGE SCALE GENOMIC DNA]</scope>
    <source>
        <strain evidence="2 3">UASWS1009</strain>
    </source>
</reference>
<dbReference type="AlphaFoldDB" id="A0A1C2E7D6"/>
<dbReference type="InterPro" id="IPR035437">
    <property type="entry name" value="SNase_OB-fold_sf"/>
</dbReference>
<dbReference type="STRING" id="1566387.QV13_05485"/>
<evidence type="ECO:0000313" key="3">
    <source>
        <dbReference type="Proteomes" id="UP000094412"/>
    </source>
</evidence>
<feature type="region of interest" description="Disordered" evidence="1">
    <location>
        <begin position="34"/>
        <end position="58"/>
    </location>
</feature>
<keyword evidence="3" id="KW-1185">Reference proteome</keyword>
<dbReference type="SUPFAM" id="SSF50199">
    <property type="entry name" value="Staphylococcal nuclease"/>
    <property type="match status" value="1"/>
</dbReference>
<name>A0A1C2E7D6_9HYPH</name>